<dbReference type="OrthoDB" id="9813436at2"/>
<evidence type="ECO:0000256" key="1">
    <source>
        <dbReference type="SAM" id="SignalP"/>
    </source>
</evidence>
<dbReference type="Gene3D" id="2.60.120.10">
    <property type="entry name" value="Jelly Rolls"/>
    <property type="match status" value="1"/>
</dbReference>
<dbReference type="KEGG" id="rgr:FZ934_23890"/>
<keyword evidence="4" id="KW-1185">Reference proteome</keyword>
<name>A0A5Q0CBU8_9HYPH</name>
<evidence type="ECO:0000259" key="2">
    <source>
        <dbReference type="Pfam" id="PF07883"/>
    </source>
</evidence>
<dbReference type="Proteomes" id="UP000326881">
    <property type="component" value="Plasmid unnamed"/>
</dbReference>
<feature type="chain" id="PRO_5024852281" evidence="1">
    <location>
        <begin position="21"/>
        <end position="136"/>
    </location>
</feature>
<protein>
    <submittedName>
        <fullName evidence="3">Cupin domain-containing protein</fullName>
    </submittedName>
</protein>
<evidence type="ECO:0000313" key="4">
    <source>
        <dbReference type="Proteomes" id="UP000326881"/>
    </source>
</evidence>
<dbReference type="CDD" id="cd02234">
    <property type="entry name" value="cupin_BLR7677-like"/>
    <property type="match status" value="1"/>
</dbReference>
<dbReference type="SUPFAM" id="SSF51182">
    <property type="entry name" value="RmlC-like cupins"/>
    <property type="match status" value="1"/>
</dbReference>
<dbReference type="RefSeq" id="WP_153273292.1">
    <property type="nucleotide sequence ID" value="NZ_CP043499.1"/>
</dbReference>
<feature type="signal peptide" evidence="1">
    <location>
        <begin position="1"/>
        <end position="20"/>
    </location>
</feature>
<dbReference type="InterPro" id="IPR013096">
    <property type="entry name" value="Cupin_2"/>
</dbReference>
<evidence type="ECO:0000313" key="3">
    <source>
        <dbReference type="EMBL" id="QFY63326.1"/>
    </source>
</evidence>
<gene>
    <name evidence="3" type="ORF">FZ934_23890</name>
</gene>
<dbReference type="AlphaFoldDB" id="A0A5Q0CBU8"/>
<accession>A0A5Q0CBU8</accession>
<proteinExistence type="predicted"/>
<organism evidence="3 4">
    <name type="scientific">Rhizobium grahamii</name>
    <dbReference type="NCBI Taxonomy" id="1120045"/>
    <lineage>
        <taxon>Bacteria</taxon>
        <taxon>Pseudomonadati</taxon>
        <taxon>Pseudomonadota</taxon>
        <taxon>Alphaproteobacteria</taxon>
        <taxon>Hyphomicrobiales</taxon>
        <taxon>Rhizobiaceae</taxon>
        <taxon>Rhizobium/Agrobacterium group</taxon>
        <taxon>Rhizobium</taxon>
    </lineage>
</organism>
<dbReference type="PANTHER" id="PTHR38599">
    <property type="entry name" value="CUPIN DOMAIN PROTEIN (AFU_ORTHOLOGUE AFUA_3G13620)"/>
    <property type="match status" value="1"/>
</dbReference>
<dbReference type="EMBL" id="CP043499">
    <property type="protein sequence ID" value="QFY63326.1"/>
    <property type="molecule type" value="Genomic_DNA"/>
</dbReference>
<dbReference type="PANTHER" id="PTHR38599:SF1">
    <property type="entry name" value="CUPIN DOMAIN PROTEIN (AFU_ORTHOLOGUE AFUA_3G13620)"/>
    <property type="match status" value="1"/>
</dbReference>
<keyword evidence="3" id="KW-0614">Plasmid</keyword>
<reference evidence="3 4" key="1">
    <citation type="submission" date="2019-08" db="EMBL/GenBank/DDBJ databases">
        <title>Prosopis cineraria nodule microbiome.</title>
        <authorList>
            <person name="Ali R."/>
            <person name="Chaluvadi S.R."/>
            <person name="Wang X."/>
        </authorList>
    </citation>
    <scope>NUCLEOTIDE SEQUENCE [LARGE SCALE GENOMIC DNA]</scope>
    <source>
        <strain evidence="3 4">BG7</strain>
        <plasmid evidence="3 4">unnamed</plasmid>
    </source>
</reference>
<feature type="domain" description="Cupin type-2" evidence="2">
    <location>
        <begin position="49"/>
        <end position="122"/>
    </location>
</feature>
<sequence>MLKTLSVVLVASLIAMPALAADKPHNAKITVVFDHALPNVPGKSLRGVLVEYGPGGSNPSHTHAKSAFIYATVIEGKIKSQVNDGEPKVYNTGENWIEAPGDHHKISANASDTEDAEILAVFVVDTAETELTTPDK</sequence>
<dbReference type="InterPro" id="IPR011051">
    <property type="entry name" value="RmlC_Cupin_sf"/>
</dbReference>
<keyword evidence="1" id="KW-0732">Signal</keyword>
<dbReference type="Pfam" id="PF07883">
    <property type="entry name" value="Cupin_2"/>
    <property type="match status" value="1"/>
</dbReference>
<geneLocation type="plasmid" evidence="3 4">
    <name>unnamed</name>
</geneLocation>
<dbReference type="InterPro" id="IPR014710">
    <property type="entry name" value="RmlC-like_jellyroll"/>
</dbReference>